<dbReference type="GO" id="GO:0000976">
    <property type="term" value="F:transcription cis-regulatory region binding"/>
    <property type="evidence" value="ECO:0007669"/>
    <property type="project" value="TreeGrafter"/>
</dbReference>
<evidence type="ECO:0000313" key="6">
    <source>
        <dbReference type="EMBL" id="XAY06510.1"/>
    </source>
</evidence>
<reference evidence="6" key="1">
    <citation type="submission" date="2022-12" db="EMBL/GenBank/DDBJ databases">
        <title>Paraconexibacter alkalitolerans sp. nov. and Baekduia alba sp. nov., isolated from soil and emended description of the genera Paraconexibacter (Chun et al., 2020) and Baekduia (An et al., 2020).</title>
        <authorList>
            <person name="Vieira S."/>
            <person name="Huber K.J."/>
            <person name="Geppert A."/>
            <person name="Wolf J."/>
            <person name="Neumann-Schaal M."/>
            <person name="Muesken M."/>
            <person name="Overmann J."/>
        </authorList>
    </citation>
    <scope>NUCLEOTIDE SEQUENCE</scope>
    <source>
        <strain evidence="6">AEG42_29</strain>
    </source>
</reference>
<dbReference type="SUPFAM" id="SSF46689">
    <property type="entry name" value="Homeodomain-like"/>
    <property type="match status" value="1"/>
</dbReference>
<dbReference type="InterPro" id="IPR001647">
    <property type="entry name" value="HTH_TetR"/>
</dbReference>
<evidence type="ECO:0000256" key="1">
    <source>
        <dbReference type="ARBA" id="ARBA00023015"/>
    </source>
</evidence>
<dbReference type="GO" id="GO:0003700">
    <property type="term" value="F:DNA-binding transcription factor activity"/>
    <property type="evidence" value="ECO:0007669"/>
    <property type="project" value="TreeGrafter"/>
</dbReference>
<dbReference type="SUPFAM" id="SSF48498">
    <property type="entry name" value="Tetracyclin repressor-like, C-terminal domain"/>
    <property type="match status" value="1"/>
</dbReference>
<dbReference type="InterPro" id="IPR050109">
    <property type="entry name" value="HTH-type_TetR-like_transc_reg"/>
</dbReference>
<evidence type="ECO:0000256" key="2">
    <source>
        <dbReference type="ARBA" id="ARBA00023125"/>
    </source>
</evidence>
<dbReference type="EMBL" id="CP114014">
    <property type="protein sequence ID" value="XAY06510.1"/>
    <property type="molecule type" value="Genomic_DNA"/>
</dbReference>
<dbReference type="PROSITE" id="PS50977">
    <property type="entry name" value="HTH_TETR_2"/>
    <property type="match status" value="1"/>
</dbReference>
<protein>
    <recommendedName>
        <fullName evidence="5">HTH tetR-type domain-containing protein</fullName>
    </recommendedName>
</protein>
<dbReference type="PRINTS" id="PR00455">
    <property type="entry name" value="HTHTETR"/>
</dbReference>
<dbReference type="RefSeq" id="WP_354697741.1">
    <property type="nucleotide sequence ID" value="NZ_CP114014.1"/>
</dbReference>
<dbReference type="InterPro" id="IPR009057">
    <property type="entry name" value="Homeodomain-like_sf"/>
</dbReference>
<keyword evidence="1" id="KW-0805">Transcription regulation</keyword>
<accession>A0AAU7AYE6</accession>
<organism evidence="6">
    <name type="scientific">Paraconexibacter sp. AEG42_29</name>
    <dbReference type="NCBI Taxonomy" id="2997339"/>
    <lineage>
        <taxon>Bacteria</taxon>
        <taxon>Bacillati</taxon>
        <taxon>Actinomycetota</taxon>
        <taxon>Thermoleophilia</taxon>
        <taxon>Solirubrobacterales</taxon>
        <taxon>Paraconexibacteraceae</taxon>
        <taxon>Paraconexibacter</taxon>
    </lineage>
</organism>
<feature type="DNA-binding region" description="H-T-H motif" evidence="4">
    <location>
        <begin position="40"/>
        <end position="59"/>
    </location>
</feature>
<dbReference type="KEGG" id="parq:DSM112329_03381"/>
<proteinExistence type="predicted"/>
<dbReference type="Gene3D" id="1.10.357.10">
    <property type="entry name" value="Tetracycline Repressor, domain 2"/>
    <property type="match status" value="1"/>
</dbReference>
<name>A0AAU7AYE6_9ACTN</name>
<feature type="domain" description="HTH tetR-type" evidence="5">
    <location>
        <begin position="18"/>
        <end position="77"/>
    </location>
</feature>
<keyword evidence="3" id="KW-0804">Transcription</keyword>
<evidence type="ECO:0000256" key="3">
    <source>
        <dbReference type="ARBA" id="ARBA00023163"/>
    </source>
</evidence>
<keyword evidence="2 4" id="KW-0238">DNA-binding</keyword>
<dbReference type="InterPro" id="IPR023772">
    <property type="entry name" value="DNA-bd_HTH_TetR-type_CS"/>
</dbReference>
<evidence type="ECO:0000256" key="4">
    <source>
        <dbReference type="PROSITE-ProRule" id="PRU00335"/>
    </source>
</evidence>
<gene>
    <name evidence="6" type="ORF">DSM112329_03381</name>
</gene>
<sequence length="225" mass="24874">MLPSETPSESPALRADAEKNRRRLLTAAREVFAEHGLDVTLDDIARHAGLGVGTAYRRFPNKRVLIDELLVEQLTTMRDIARAQLDAQDPIAGIRGYVQEVVALQVADRSLKQVMFASDRGQKRVEEARAGLGPAVTALVDRAHDARLLRDDVLASDVAMITLMLSVVVDFGRGYEPELYRRYLEWLIAGILRDGPATGQPPIAMECFHSAMLTFKMGAAPKPQR</sequence>
<dbReference type="PANTHER" id="PTHR30055">
    <property type="entry name" value="HTH-TYPE TRANSCRIPTIONAL REGULATOR RUTR"/>
    <property type="match status" value="1"/>
</dbReference>
<dbReference type="PROSITE" id="PS01081">
    <property type="entry name" value="HTH_TETR_1"/>
    <property type="match status" value="1"/>
</dbReference>
<dbReference type="PANTHER" id="PTHR30055:SF234">
    <property type="entry name" value="HTH-TYPE TRANSCRIPTIONAL REGULATOR BETI"/>
    <property type="match status" value="1"/>
</dbReference>
<dbReference type="InterPro" id="IPR036271">
    <property type="entry name" value="Tet_transcr_reg_TetR-rel_C_sf"/>
</dbReference>
<evidence type="ECO:0000259" key="5">
    <source>
        <dbReference type="PROSITE" id="PS50977"/>
    </source>
</evidence>
<dbReference type="Pfam" id="PF00440">
    <property type="entry name" value="TetR_N"/>
    <property type="match status" value="1"/>
</dbReference>
<dbReference type="AlphaFoldDB" id="A0AAU7AYE6"/>